<reference evidence="13" key="1">
    <citation type="submission" date="2015-07" db="EMBL/GenBank/DDBJ databases">
        <title>Transcriptome Assembly of Anthurium amnicola.</title>
        <authorList>
            <person name="Suzuki J."/>
        </authorList>
    </citation>
    <scope>NUCLEOTIDE SEQUENCE</scope>
</reference>
<feature type="domain" description="DUF7647" evidence="12">
    <location>
        <begin position="755"/>
        <end position="932"/>
    </location>
</feature>
<feature type="domain" description="DUF7645" evidence="10">
    <location>
        <begin position="933"/>
        <end position="991"/>
    </location>
</feature>
<name>A0A1D1Y0X3_9ARAE</name>
<evidence type="ECO:0000256" key="4">
    <source>
        <dbReference type="ARBA" id="ARBA00023163"/>
    </source>
</evidence>
<dbReference type="InterPro" id="IPR056020">
    <property type="entry name" value="DUF7599"/>
</dbReference>
<protein>
    <submittedName>
        <fullName evidence="13">Transcription factor tau subunit sfc3</fullName>
    </submittedName>
</protein>
<evidence type="ECO:0000259" key="12">
    <source>
        <dbReference type="Pfam" id="PF24658"/>
    </source>
</evidence>
<dbReference type="InterPro" id="IPR056467">
    <property type="entry name" value="eWH_GTF3C1"/>
</dbReference>
<proteinExistence type="predicted"/>
<feature type="domain" description="DUF7599" evidence="9">
    <location>
        <begin position="240"/>
        <end position="325"/>
    </location>
</feature>
<dbReference type="SUPFAM" id="SSF46785">
    <property type="entry name" value="Winged helix' DNA-binding domain"/>
    <property type="match status" value="1"/>
</dbReference>
<dbReference type="InterPro" id="IPR056062">
    <property type="entry name" value="DUF7645"/>
</dbReference>
<dbReference type="InterPro" id="IPR056063">
    <property type="entry name" value="DUF7646"/>
</dbReference>
<organism evidence="13">
    <name type="scientific">Anthurium amnicola</name>
    <dbReference type="NCBI Taxonomy" id="1678845"/>
    <lineage>
        <taxon>Eukaryota</taxon>
        <taxon>Viridiplantae</taxon>
        <taxon>Streptophyta</taxon>
        <taxon>Embryophyta</taxon>
        <taxon>Tracheophyta</taxon>
        <taxon>Spermatophyta</taxon>
        <taxon>Magnoliopsida</taxon>
        <taxon>Liliopsida</taxon>
        <taxon>Araceae</taxon>
        <taxon>Pothoideae</taxon>
        <taxon>Potheae</taxon>
        <taxon>Anthurium</taxon>
    </lineage>
</organism>
<feature type="domain" description="DUF7646" evidence="11">
    <location>
        <begin position="343"/>
        <end position="430"/>
    </location>
</feature>
<evidence type="ECO:0000256" key="5">
    <source>
        <dbReference type="ARBA" id="ARBA00023242"/>
    </source>
</evidence>
<dbReference type="Pfam" id="PF23704">
    <property type="entry name" value="WHD_GTF3C1_N"/>
    <property type="match status" value="1"/>
</dbReference>
<keyword evidence="3" id="KW-0238">DNA-binding</keyword>
<evidence type="ECO:0000259" key="9">
    <source>
        <dbReference type="Pfam" id="PF24538"/>
    </source>
</evidence>
<evidence type="ECO:0000259" key="11">
    <source>
        <dbReference type="Pfam" id="PF24657"/>
    </source>
</evidence>
<dbReference type="Pfam" id="PF24655">
    <property type="entry name" value="DUF7645"/>
    <property type="match status" value="1"/>
</dbReference>
<dbReference type="CDD" id="cd16169">
    <property type="entry name" value="Tau138_eWH"/>
    <property type="match status" value="1"/>
</dbReference>
<keyword evidence="4" id="KW-0804">Transcription</keyword>
<dbReference type="GO" id="GO:0042791">
    <property type="term" value="P:5S class rRNA transcription by RNA polymerase III"/>
    <property type="evidence" value="ECO:0007669"/>
    <property type="project" value="TreeGrafter"/>
</dbReference>
<accession>A0A1D1Y0X3</accession>
<evidence type="ECO:0000256" key="2">
    <source>
        <dbReference type="ARBA" id="ARBA00022553"/>
    </source>
</evidence>
<dbReference type="InterPro" id="IPR056428">
    <property type="entry name" value="WH_GTF3C1"/>
</dbReference>
<dbReference type="GO" id="GO:0000127">
    <property type="term" value="C:transcription factor TFIIIC complex"/>
    <property type="evidence" value="ECO:0007669"/>
    <property type="project" value="InterPro"/>
</dbReference>
<dbReference type="GO" id="GO:0005634">
    <property type="term" value="C:nucleus"/>
    <property type="evidence" value="ECO:0007669"/>
    <property type="project" value="UniProtKB-SubCell"/>
</dbReference>
<dbReference type="GO" id="GO:0003677">
    <property type="term" value="F:DNA binding"/>
    <property type="evidence" value="ECO:0007669"/>
    <property type="project" value="UniProtKB-KW"/>
</dbReference>
<dbReference type="Pfam" id="PF04182">
    <property type="entry name" value="B-block_TFIIIC"/>
    <property type="match status" value="1"/>
</dbReference>
<evidence type="ECO:0000256" key="3">
    <source>
        <dbReference type="ARBA" id="ARBA00023125"/>
    </source>
</evidence>
<feature type="domain" description="B-block binding subunit of TFIIIC" evidence="6">
    <location>
        <begin position="116"/>
        <end position="196"/>
    </location>
</feature>
<dbReference type="InterPro" id="IPR035625">
    <property type="entry name" value="Tfc3-like_eWH"/>
</dbReference>
<evidence type="ECO:0000259" key="8">
    <source>
        <dbReference type="Pfam" id="PF24101"/>
    </source>
</evidence>
<evidence type="ECO:0000256" key="1">
    <source>
        <dbReference type="ARBA" id="ARBA00004123"/>
    </source>
</evidence>
<keyword evidence="5" id="KW-0539">Nucleus</keyword>
<dbReference type="Pfam" id="PF24657">
    <property type="entry name" value="DUF7646"/>
    <property type="match status" value="1"/>
</dbReference>
<gene>
    <name evidence="13" type="primary">sfc3_0</name>
    <name evidence="13" type="ORF">g.93223</name>
</gene>
<dbReference type="PANTHER" id="PTHR15180">
    <property type="entry name" value="GENERAL TRANSCRIPTION FACTOR 3C POLYPEPTIDE 1"/>
    <property type="match status" value="1"/>
</dbReference>
<dbReference type="Pfam" id="PF24658">
    <property type="entry name" value="DUF7647"/>
    <property type="match status" value="1"/>
</dbReference>
<feature type="domain" description="General transcription factor 3C polypeptide 1 winged-helix" evidence="7">
    <location>
        <begin position="1"/>
        <end position="100"/>
    </location>
</feature>
<evidence type="ECO:0000313" key="13">
    <source>
        <dbReference type="EMBL" id="JAT48297.1"/>
    </source>
</evidence>
<dbReference type="Pfam" id="PF24538">
    <property type="entry name" value="DUF7599"/>
    <property type="match status" value="1"/>
</dbReference>
<dbReference type="Pfam" id="PF24101">
    <property type="entry name" value="WHD_GTF3C1"/>
    <property type="match status" value="1"/>
</dbReference>
<feature type="domain" description="GTF3C1 extended winged-helix" evidence="8">
    <location>
        <begin position="562"/>
        <end position="671"/>
    </location>
</feature>
<evidence type="ECO:0000259" key="7">
    <source>
        <dbReference type="Pfam" id="PF23704"/>
    </source>
</evidence>
<dbReference type="InterPro" id="IPR044210">
    <property type="entry name" value="Tfc3-like"/>
</dbReference>
<dbReference type="InterPro" id="IPR036390">
    <property type="entry name" value="WH_DNA-bd_sf"/>
</dbReference>
<evidence type="ECO:0000259" key="6">
    <source>
        <dbReference type="Pfam" id="PF04182"/>
    </source>
</evidence>
<dbReference type="PANTHER" id="PTHR15180:SF1">
    <property type="entry name" value="GENERAL TRANSCRIPTION FACTOR 3C POLYPEPTIDE 1"/>
    <property type="match status" value="1"/>
</dbReference>
<dbReference type="InterPro" id="IPR056064">
    <property type="entry name" value="DUF7647"/>
</dbReference>
<keyword evidence="2" id="KW-0597">Phosphoprotein</keyword>
<dbReference type="GO" id="GO:0006384">
    <property type="term" value="P:transcription initiation at RNA polymerase III promoter"/>
    <property type="evidence" value="ECO:0007669"/>
    <property type="project" value="InterPro"/>
</dbReference>
<comment type="subcellular location">
    <subcellularLocation>
        <location evidence="1">Nucleus</location>
    </subcellularLocation>
</comment>
<sequence>MDSIVSAALEEVCAEGPGGIALPKLWRGLRGCLVSSGLPLDDGVKGAIWGRLLVLPGLQFKAQAALFDPRDPFIGTPEESEKLGLKLVAAEDVRDSFLGISDLKAANVEVTLVLKQVLERLAVARSDGIAQSQLSKEFKMKENQLFYYLKRLESQGLIVRQSTILRTKEAPVEGDDEMKDGSIVNTNLIYLYRYAKRLGSLQRLEVTAPYTPGLTVDVGERHLGMDDTCGESLKEDVHVKDFLPEMQAICNMLEEDPAKVKVRVVSEIKQARGYRMTKGHRNWRNICNRMKEARLTEEFQAKVNGKIVKCLRLLKNFNPKDFQPKTMMYGYENSHSEPLMKCGRRGQITEQIVELPIEQRIYDMIDAEGPKGITISEVSKSLGLNSKRTEARIYDMCWRMPRRFPMHMQFENHNRTKIYRVWTLRNFERYSSNVASGNCENHLNRADVSRQCEMDLVPYEQSAGKNLQSDFSPQELHFEKEASGQVRCASPNVSLCLAEEDKSIFPVADPQDQVLLTMGIDYDAEPDAAGNATKTDGALSERSLPVLSGSKVHSFRKYPSVATVESTQREERIMSRLQSEKFLLTVELYKWLEGLEKDKQTTMARKTLTRSLQKLQQGGYCKCIKVSVPVLTNCKRRRATEVILHPSVVSLSSELLGQIHKRLRDFDMQNRGRGLTRPKNDDQYVTELADVNRHTNRRVRDVQSVKVEAMRINGYVPANMVRAKLLHNFLWSHLRGLPDWEDALTTDEHNNGVKNPHSTLKSFSLISAIDRMPLELFLQVVGSEKMIDNLVERCKLGLRLSDLPVHEYKSLMDTLSTGRLSRVIDVLFRLKLIQLATEGMTTDTTVLPHCVSMHSLELRPYIEVPRSLSSSDANSFAYPPRLRHDFVLSSREAVDSYWQTLEYCYVAADRASALHAFPGSAVPEVSLARSWTSVRVMTAEQHMKLLRRLESYEPNKKIPLGECVKISKELDLTLEQVLRASYDMRQPHRRRLLRRSKRIQQELNLEIHKSRSVVRKRKRPSKAARWDQIRADSRIEETSISRTFTVSGNDEESMGGNARCPAVAQKHDTNSLECGNVENASISVDFRTSKEGDDSASIKQCSVSRKKFKRQRKFSWSDILDRKLIIEYVKYRAPFGAKFCRVDWASIPDLPTDPDTCKRRMYALNSNRAIRKTVLKLCNIVGARYAKFLSKTIEERVRSVDGSGMVNNAALGQENWDDFEYPLVKMAVDEVLHCKSMANLENTKRIGSRHAKNVVNVLPSNSDVRDSVSWEKDPKEVSSTVGIKSSSHPSLLDERCSHVCRQVQESLSVANAVELFKLVFLSTSTAPEVRSLLSETLKWYSERDLTIAFNYLKSKKLMEHGHGSQQVFLSQRFLHDAYSSPFPVDSGKRAAKFSSWLLKEEKNLMEDGVDLNLDLQCGEVFHLFALFSSGRLSIAPCMPKEGFGEADGPKSLKCESSEGKLNSDDRTLKQKAWWRKDSEPCNRREKGFPGIKLFLKRRIITTAEAVAFLPEKESHSSPLPFVESRQEEPVDAPFQSPSGLFSGFGTTTNLLNVSLNDSLWESMASYANSLSSTVSKRDQGLVSPECIRNVYNAIHQAGEHGLSINEVSENIVMHGSELAEIFLETLEEFRLIMKVNAYDHVRAVDASYKPKYFITTLAGHKQDSVPESSQQMSSDMSERCLYHSENSRIEAAGMHAGDGHVVTPLELSEGPAQSCVRDAIGEGGVSYEECTKKEGVLAKVDMGDAIKFLAPNDTRRCRPILPWINGDGSINRTLYRGLMRRILGTAMQNPGILEEDLISRMDVLNPQSCRRLLELMVLDNHIIVKMYRTTSCGPPSILEGLFAPHVKLAEPVFRKHYFTNPMSTSLL</sequence>
<dbReference type="InterPro" id="IPR007309">
    <property type="entry name" value="TFIIIC_Bblock-bd"/>
</dbReference>
<dbReference type="EMBL" id="GDJX01019639">
    <property type="protein sequence ID" value="JAT48297.1"/>
    <property type="molecule type" value="Transcribed_RNA"/>
</dbReference>
<evidence type="ECO:0000259" key="10">
    <source>
        <dbReference type="Pfam" id="PF24655"/>
    </source>
</evidence>